<evidence type="ECO:0000313" key="1">
    <source>
        <dbReference type="EMBL" id="CAL1289911.1"/>
    </source>
</evidence>
<organism evidence="1 2">
    <name type="scientific">Larinioides sclopetarius</name>
    <dbReference type="NCBI Taxonomy" id="280406"/>
    <lineage>
        <taxon>Eukaryota</taxon>
        <taxon>Metazoa</taxon>
        <taxon>Ecdysozoa</taxon>
        <taxon>Arthropoda</taxon>
        <taxon>Chelicerata</taxon>
        <taxon>Arachnida</taxon>
        <taxon>Araneae</taxon>
        <taxon>Araneomorphae</taxon>
        <taxon>Entelegynae</taxon>
        <taxon>Araneoidea</taxon>
        <taxon>Araneidae</taxon>
        <taxon>Larinioides</taxon>
    </lineage>
</organism>
<keyword evidence="2" id="KW-1185">Reference proteome</keyword>
<gene>
    <name evidence="1" type="ORF">LARSCL_LOCUS16197</name>
</gene>
<dbReference type="AlphaFoldDB" id="A0AAV2B244"/>
<protein>
    <submittedName>
        <fullName evidence="1">Uncharacterized protein</fullName>
    </submittedName>
</protein>
<evidence type="ECO:0000313" key="2">
    <source>
        <dbReference type="Proteomes" id="UP001497382"/>
    </source>
</evidence>
<dbReference type="EMBL" id="CAXIEN010000257">
    <property type="protein sequence ID" value="CAL1289911.1"/>
    <property type="molecule type" value="Genomic_DNA"/>
</dbReference>
<reference evidence="1 2" key="1">
    <citation type="submission" date="2024-04" db="EMBL/GenBank/DDBJ databases">
        <authorList>
            <person name="Rising A."/>
            <person name="Reimegard J."/>
            <person name="Sonavane S."/>
            <person name="Akerstrom W."/>
            <person name="Nylinder S."/>
            <person name="Hedman E."/>
            <person name="Kallberg Y."/>
        </authorList>
    </citation>
    <scope>NUCLEOTIDE SEQUENCE [LARGE SCALE GENOMIC DNA]</scope>
</reference>
<proteinExistence type="predicted"/>
<name>A0AAV2B244_9ARAC</name>
<comment type="caution">
    <text evidence="1">The sequence shown here is derived from an EMBL/GenBank/DDBJ whole genome shotgun (WGS) entry which is preliminary data.</text>
</comment>
<sequence length="36" mass="4536">MLSKFQIFLTTFFFTLYWEFNTRMLIATEWVHNFVL</sequence>
<accession>A0AAV2B244</accession>
<dbReference type="Proteomes" id="UP001497382">
    <property type="component" value="Unassembled WGS sequence"/>
</dbReference>